<feature type="binding site" evidence="3">
    <location>
        <position position="51"/>
    </location>
    <ligand>
        <name>a divalent metal cation</name>
        <dbReference type="ChEBI" id="CHEBI:60240"/>
    </ligand>
</feature>
<reference evidence="4 5" key="1">
    <citation type="submission" date="2019-09" db="EMBL/GenBank/DDBJ databases">
        <title>Bacillus ochoae sp. nov., Paenibacillus whitsoniae sp. nov., Paenibacillus spiritus sp. nov. Isolated from the Mars Exploration Rover during spacecraft assembly.</title>
        <authorList>
            <person name="Seuylemezian A."/>
            <person name="Vaishampayan P."/>
        </authorList>
    </citation>
    <scope>NUCLEOTIDE SEQUENCE [LARGE SCALE GENOMIC DNA]</scope>
    <source>
        <strain evidence="4 5">MER_111</strain>
    </source>
</reference>
<feature type="binding site" evidence="3">
    <location>
        <position position="138"/>
    </location>
    <ligand>
        <name>a divalent metal cation</name>
        <dbReference type="ChEBI" id="CHEBI:60240"/>
    </ligand>
</feature>
<comment type="caution">
    <text evidence="4">The sequence shown here is derived from an EMBL/GenBank/DDBJ whole genome shotgun (WGS) entry which is preliminary data.</text>
</comment>
<dbReference type="Pfam" id="PF05163">
    <property type="entry name" value="DinB"/>
    <property type="match status" value="1"/>
</dbReference>
<accession>A0A5J5FW92</accession>
<feature type="binding site" evidence="3">
    <location>
        <position position="142"/>
    </location>
    <ligand>
        <name>a divalent metal cation</name>
        <dbReference type="ChEBI" id="CHEBI:60240"/>
    </ligand>
</feature>
<evidence type="ECO:0000313" key="4">
    <source>
        <dbReference type="EMBL" id="KAA8997926.1"/>
    </source>
</evidence>
<protein>
    <submittedName>
        <fullName evidence="4">DinB family protein</fullName>
    </submittedName>
</protein>
<proteinExistence type="inferred from homology"/>
<evidence type="ECO:0000256" key="2">
    <source>
        <dbReference type="ARBA" id="ARBA00022723"/>
    </source>
</evidence>
<dbReference type="EMBL" id="VYKK01000028">
    <property type="protein sequence ID" value="KAA8997926.1"/>
    <property type="molecule type" value="Genomic_DNA"/>
</dbReference>
<dbReference type="InterPro" id="IPR007837">
    <property type="entry name" value="DinB"/>
</dbReference>
<evidence type="ECO:0000313" key="5">
    <source>
        <dbReference type="Proteomes" id="UP000367750"/>
    </source>
</evidence>
<evidence type="ECO:0000256" key="3">
    <source>
        <dbReference type="PIRSR" id="PIRSR607837-1"/>
    </source>
</evidence>
<comment type="similarity">
    <text evidence="1">Belongs to the DinB family.</text>
</comment>
<organism evidence="4 5">
    <name type="scientific">Paenibacillus spiritus</name>
    <dbReference type="NCBI Taxonomy" id="2496557"/>
    <lineage>
        <taxon>Bacteria</taxon>
        <taxon>Bacillati</taxon>
        <taxon>Bacillota</taxon>
        <taxon>Bacilli</taxon>
        <taxon>Bacillales</taxon>
        <taxon>Paenibacillaceae</taxon>
        <taxon>Paenibacillus</taxon>
    </lineage>
</organism>
<dbReference type="Gene3D" id="1.20.120.450">
    <property type="entry name" value="dinb family like domain"/>
    <property type="match status" value="1"/>
</dbReference>
<dbReference type="InterPro" id="IPR034660">
    <property type="entry name" value="DinB/YfiT-like"/>
</dbReference>
<sequence>MQAVQEIQALLFEELSLIIRTTGQLLSRISAEHWEQRPQENMRTLRELAQHLVAIPEVDLLILRESPAEPVRALEAEIEASTGTDAARLTARFESGAALLQDYMNALSDDEFLHKATAPFYVNHPTVQAKWLIEIITHAQHHRAQLFDRMKLLGYPVSMSDLY</sequence>
<dbReference type="Proteomes" id="UP000367750">
    <property type="component" value="Unassembled WGS sequence"/>
</dbReference>
<gene>
    <name evidence="4" type="ORF">F4V43_16855</name>
</gene>
<dbReference type="RefSeq" id="WP_150459426.1">
    <property type="nucleotide sequence ID" value="NZ_VYKK01000028.1"/>
</dbReference>
<keyword evidence="5" id="KW-1185">Reference proteome</keyword>
<dbReference type="GO" id="GO:0046872">
    <property type="term" value="F:metal ion binding"/>
    <property type="evidence" value="ECO:0007669"/>
    <property type="project" value="UniProtKB-KW"/>
</dbReference>
<keyword evidence="2 3" id="KW-0479">Metal-binding</keyword>
<dbReference type="OrthoDB" id="2427314at2"/>
<evidence type="ECO:0000256" key="1">
    <source>
        <dbReference type="ARBA" id="ARBA00008635"/>
    </source>
</evidence>
<name>A0A5J5FW92_9BACL</name>
<dbReference type="AlphaFoldDB" id="A0A5J5FW92"/>
<dbReference type="SUPFAM" id="SSF109854">
    <property type="entry name" value="DinB/YfiT-like putative metalloenzymes"/>
    <property type="match status" value="1"/>
</dbReference>